<feature type="region of interest" description="Disordered" evidence="1">
    <location>
        <begin position="30"/>
        <end position="53"/>
    </location>
</feature>
<organism evidence="2 3">
    <name type="scientific">Mesorhizobium delmotii</name>
    <dbReference type="NCBI Taxonomy" id="1631247"/>
    <lineage>
        <taxon>Bacteria</taxon>
        <taxon>Pseudomonadati</taxon>
        <taxon>Pseudomonadota</taxon>
        <taxon>Alphaproteobacteria</taxon>
        <taxon>Hyphomicrobiales</taxon>
        <taxon>Phyllobacteriaceae</taxon>
        <taxon>Mesorhizobium</taxon>
    </lineage>
</organism>
<accession>A0A2P9AUJ1</accession>
<dbReference type="EMBL" id="FUIG01000063">
    <property type="protein sequence ID" value="SJM34835.1"/>
    <property type="molecule type" value="Genomic_DNA"/>
</dbReference>
<name>A0A2P9AUJ1_9HYPH</name>
<gene>
    <name evidence="2" type="ORF">BQ8482_530005</name>
</gene>
<dbReference type="AlphaFoldDB" id="A0A2P9AUJ1"/>
<dbReference type="Proteomes" id="UP000245698">
    <property type="component" value="Unassembled WGS sequence"/>
</dbReference>
<sequence length="53" mass="5674">MDNAIIEAFSPAAGGMFERSLVPELVDAAEKSDLGAENNGHTARSGRRSRQRS</sequence>
<reference evidence="3" key="1">
    <citation type="submission" date="2016-12" db="EMBL/GenBank/DDBJ databases">
        <authorList>
            <person name="Brunel B."/>
        </authorList>
    </citation>
    <scope>NUCLEOTIDE SEQUENCE [LARGE SCALE GENOMIC DNA]</scope>
</reference>
<evidence type="ECO:0000313" key="2">
    <source>
        <dbReference type="EMBL" id="SJM34835.1"/>
    </source>
</evidence>
<feature type="compositionally biased region" description="Basic residues" evidence="1">
    <location>
        <begin position="44"/>
        <end position="53"/>
    </location>
</feature>
<keyword evidence="3" id="KW-1185">Reference proteome</keyword>
<evidence type="ECO:0000256" key="1">
    <source>
        <dbReference type="SAM" id="MobiDB-lite"/>
    </source>
</evidence>
<protein>
    <submittedName>
        <fullName evidence="2">Uncharacterized protein</fullName>
    </submittedName>
</protein>
<proteinExistence type="predicted"/>
<evidence type="ECO:0000313" key="3">
    <source>
        <dbReference type="Proteomes" id="UP000245698"/>
    </source>
</evidence>